<feature type="domain" description="Protein capicua homolog-like" evidence="7">
    <location>
        <begin position="176"/>
        <end position="254"/>
    </location>
</feature>
<proteinExistence type="predicted"/>
<dbReference type="STRING" id="174720.A0A0N5C4T6"/>
<feature type="compositionally biased region" description="Basic and acidic residues" evidence="6">
    <location>
        <begin position="654"/>
        <end position="669"/>
    </location>
</feature>
<evidence type="ECO:0000256" key="4">
    <source>
        <dbReference type="ARBA" id="ARBA00023163"/>
    </source>
</evidence>
<keyword evidence="1" id="KW-0597">Phosphoprotein</keyword>
<dbReference type="InterPro" id="IPR032147">
    <property type="entry name" value="Cic_dom"/>
</dbReference>
<dbReference type="InterPro" id="IPR052412">
    <property type="entry name" value="CC-Dev_Transcription_Reg"/>
</dbReference>
<keyword evidence="3" id="KW-0238">DNA-binding</keyword>
<sequence>MGKEKQIYYKILCGLPFSMHKHRIINLMYTASMDTSKDYSAMGLNKPPTSDRTSSQNFEVDGTEPSPTDELNFESGIIQMPLSVDLHHIHQENLINNCNSGQESFEADSDKTSYHMPSVLDDWSGTNVIAKISKNPVIYQCGVIDNITEDNDVVVKFDDGKIITYDNVLKQGYEFTDIVPDCVPSLENITVNKKVLIRQNMNEKLFKTGTVLSVHCKPSISINVVWKTDENEVKEISLSRGNVRALKPPWYMDIYSQTSSANDNSIKLENISSGTEINNNESLLLSLPPLFNFTNTALKDIVKEKDEMGSSATSTKNVVTSQTFDKDRNKGDGSLQLDIVSPTTCNDYMQKYKKGEVITTPGGIRKKFNGKQWRRLCSKDGCSKESQRRGYCSRHLSKGRLNLTRLETHQTIPIPNEQNLLGIPQPLASAPGGLFNWSTNGGRNIPVTIPRINIPTQLPHTQGLRIGGGGGPSVTPTGHKSQLDNWISSITSPLFGDLFPPTKIDSGLGMIKELRKTSLPNLTGNNNQFFGQGPHINSFIFNNNNNHLQNFRISRDNTITTTTPTTTANNILESFTSDGLKMNNQRQQQTDSQIVPMDLSTSNPFINPLQLLPFLKLPSFDFSAHPLFSSIKKEGQISRSEINNSNSNTQGSNIDKEKDISTRSLHEKICNSTSYNTSSSNK</sequence>
<dbReference type="PANTHER" id="PTHR13059:SF13">
    <property type="entry name" value="PROTEIN CAPICUA HOMOLOG"/>
    <property type="match status" value="1"/>
</dbReference>
<keyword evidence="4" id="KW-0804">Transcription</keyword>
<keyword evidence="2" id="KW-0805">Transcription regulation</keyword>
<dbReference type="WBParaSite" id="SPAL_0001296600.1">
    <property type="protein sequence ID" value="SPAL_0001296600.1"/>
    <property type="gene ID" value="SPAL_0001296600"/>
</dbReference>
<dbReference type="Proteomes" id="UP000046392">
    <property type="component" value="Unplaced"/>
</dbReference>
<evidence type="ECO:0000313" key="9">
    <source>
        <dbReference type="WBParaSite" id="SPAL_0001296600.1"/>
    </source>
</evidence>
<evidence type="ECO:0000313" key="8">
    <source>
        <dbReference type="Proteomes" id="UP000046392"/>
    </source>
</evidence>
<keyword evidence="5" id="KW-0539">Nucleus</keyword>
<feature type="region of interest" description="Disordered" evidence="6">
    <location>
        <begin position="41"/>
        <end position="69"/>
    </location>
</feature>
<feature type="compositionally biased region" description="Low complexity" evidence="6">
    <location>
        <begin position="639"/>
        <end position="648"/>
    </location>
</feature>
<evidence type="ECO:0000256" key="3">
    <source>
        <dbReference type="ARBA" id="ARBA00023125"/>
    </source>
</evidence>
<evidence type="ECO:0000259" key="7">
    <source>
        <dbReference type="Pfam" id="PF16090"/>
    </source>
</evidence>
<evidence type="ECO:0000256" key="1">
    <source>
        <dbReference type="ARBA" id="ARBA00022553"/>
    </source>
</evidence>
<evidence type="ECO:0000256" key="2">
    <source>
        <dbReference type="ARBA" id="ARBA00023015"/>
    </source>
</evidence>
<evidence type="ECO:0000256" key="5">
    <source>
        <dbReference type="ARBA" id="ARBA00023242"/>
    </source>
</evidence>
<dbReference type="GO" id="GO:0000977">
    <property type="term" value="F:RNA polymerase II transcription regulatory region sequence-specific DNA binding"/>
    <property type="evidence" value="ECO:0007669"/>
    <property type="project" value="TreeGrafter"/>
</dbReference>
<feature type="compositionally biased region" description="Low complexity" evidence="6">
    <location>
        <begin position="671"/>
        <end position="682"/>
    </location>
</feature>
<dbReference type="GO" id="GO:0005634">
    <property type="term" value="C:nucleus"/>
    <property type="evidence" value="ECO:0007669"/>
    <property type="project" value="TreeGrafter"/>
</dbReference>
<dbReference type="Pfam" id="PF16090">
    <property type="entry name" value="DUF4819"/>
    <property type="match status" value="1"/>
</dbReference>
<feature type="region of interest" description="Disordered" evidence="6">
    <location>
        <begin position="639"/>
        <end position="682"/>
    </location>
</feature>
<name>A0A0N5C4T6_STREA</name>
<dbReference type="PANTHER" id="PTHR13059">
    <property type="entry name" value="HMG-BOX TRANSCRIPTION FACTOR BBX"/>
    <property type="match status" value="1"/>
</dbReference>
<accession>A0A0N5C4T6</accession>
<feature type="compositionally biased region" description="Polar residues" evidence="6">
    <location>
        <begin position="47"/>
        <end position="58"/>
    </location>
</feature>
<dbReference type="GO" id="GO:0000981">
    <property type="term" value="F:DNA-binding transcription factor activity, RNA polymerase II-specific"/>
    <property type="evidence" value="ECO:0007669"/>
    <property type="project" value="TreeGrafter"/>
</dbReference>
<protein>
    <submittedName>
        <fullName evidence="9">DUF4819 domain-containing protein</fullName>
    </submittedName>
</protein>
<dbReference type="AlphaFoldDB" id="A0A0N5C4T6"/>
<reference evidence="9" key="1">
    <citation type="submission" date="2017-02" db="UniProtKB">
        <authorList>
            <consortium name="WormBaseParasite"/>
        </authorList>
    </citation>
    <scope>IDENTIFICATION</scope>
</reference>
<keyword evidence="8" id="KW-1185">Reference proteome</keyword>
<evidence type="ECO:0000256" key="6">
    <source>
        <dbReference type="SAM" id="MobiDB-lite"/>
    </source>
</evidence>
<organism evidence="8 9">
    <name type="scientific">Strongyloides papillosus</name>
    <name type="common">Intestinal threadworm</name>
    <dbReference type="NCBI Taxonomy" id="174720"/>
    <lineage>
        <taxon>Eukaryota</taxon>
        <taxon>Metazoa</taxon>
        <taxon>Ecdysozoa</taxon>
        <taxon>Nematoda</taxon>
        <taxon>Chromadorea</taxon>
        <taxon>Rhabditida</taxon>
        <taxon>Tylenchina</taxon>
        <taxon>Panagrolaimomorpha</taxon>
        <taxon>Strongyloidoidea</taxon>
        <taxon>Strongyloididae</taxon>
        <taxon>Strongyloides</taxon>
    </lineage>
</organism>